<evidence type="ECO:0000256" key="2">
    <source>
        <dbReference type="ARBA" id="ARBA00022448"/>
    </source>
</evidence>
<feature type="chain" id="PRO_5046936950" evidence="5">
    <location>
        <begin position="19"/>
        <end position="438"/>
    </location>
</feature>
<dbReference type="SUPFAM" id="SSF53850">
    <property type="entry name" value="Periplasmic binding protein-like II"/>
    <property type="match status" value="1"/>
</dbReference>
<evidence type="ECO:0000256" key="4">
    <source>
        <dbReference type="SAM" id="MobiDB-lite"/>
    </source>
</evidence>
<organism evidence="6 7">
    <name type="scientific">Paenibacillus eucommiae</name>
    <dbReference type="NCBI Taxonomy" id="1355755"/>
    <lineage>
        <taxon>Bacteria</taxon>
        <taxon>Bacillati</taxon>
        <taxon>Bacillota</taxon>
        <taxon>Bacilli</taxon>
        <taxon>Bacillales</taxon>
        <taxon>Paenibacillaceae</taxon>
        <taxon>Paenibacillus</taxon>
    </lineage>
</organism>
<gene>
    <name evidence="6" type="ORF">J2Z66_007016</name>
</gene>
<dbReference type="InterPro" id="IPR006059">
    <property type="entry name" value="SBP"/>
</dbReference>
<keyword evidence="3 5" id="KW-0732">Signal</keyword>
<name>A0ABS4J6A8_9BACL</name>
<keyword evidence="6" id="KW-0762">Sugar transport</keyword>
<evidence type="ECO:0000256" key="3">
    <source>
        <dbReference type="ARBA" id="ARBA00022729"/>
    </source>
</evidence>
<dbReference type="EMBL" id="JAGGLB010000033">
    <property type="protein sequence ID" value="MBP1995374.1"/>
    <property type="molecule type" value="Genomic_DNA"/>
</dbReference>
<reference evidence="6 7" key="1">
    <citation type="submission" date="2021-03" db="EMBL/GenBank/DDBJ databases">
        <title>Genomic Encyclopedia of Type Strains, Phase IV (KMG-IV): sequencing the most valuable type-strain genomes for metagenomic binning, comparative biology and taxonomic classification.</title>
        <authorList>
            <person name="Goeker M."/>
        </authorList>
    </citation>
    <scope>NUCLEOTIDE SEQUENCE [LARGE SCALE GENOMIC DNA]</scope>
    <source>
        <strain evidence="6 7">DSM 26048</strain>
    </source>
</reference>
<dbReference type="Pfam" id="PF13416">
    <property type="entry name" value="SBP_bac_8"/>
    <property type="match status" value="1"/>
</dbReference>
<comment type="similarity">
    <text evidence="1">Belongs to the bacterial solute-binding protein 1 family.</text>
</comment>
<keyword evidence="2" id="KW-0813">Transport</keyword>
<dbReference type="Proteomes" id="UP001519287">
    <property type="component" value="Unassembled WGS sequence"/>
</dbReference>
<evidence type="ECO:0000313" key="7">
    <source>
        <dbReference type="Proteomes" id="UP001519287"/>
    </source>
</evidence>
<proteinExistence type="inferred from homology"/>
<evidence type="ECO:0000313" key="6">
    <source>
        <dbReference type="EMBL" id="MBP1995374.1"/>
    </source>
</evidence>
<dbReference type="RefSeq" id="WP_245376049.1">
    <property type="nucleotide sequence ID" value="NZ_JAGGLB010000033.1"/>
</dbReference>
<comment type="caution">
    <text evidence="6">The sequence shown here is derived from an EMBL/GenBank/DDBJ whole genome shotgun (WGS) entry which is preliminary data.</text>
</comment>
<accession>A0ABS4J6A8</accession>
<protein>
    <submittedName>
        <fullName evidence="6">Multiple sugar transport system substrate-binding protein</fullName>
    </submittedName>
</protein>
<sequence length="438" mass="47629">MKKILTICMTAVLSLSLAACGSSNGGSKSPEGTKAPEATKGAEASAAPKEMKLKIGLPGGYDVTKKEIIDDFIAKFPNIQTEIVEAPWEDFSTKITTEIAGGTAPDIWFQENAIILGYGKRGVAEDLTPYIEKDLKAEDYSSGLYAAKATDGKVYGIPHGLNPVALAYNKQIFADAGVPLPTDDWTYDDMIEAAKKLTKPDQYGFAASYGITQGWYPWTRSQGGQVLDDTKSKAMFTDPKSIAAVTTWANLVKEGTAPNLDFLSAAGGEWKVFGSGKAAMFFMQYSNQVIINKDFGTLDYDTVMMPKGTDGKRIVPNISNTWMIFSKAKQDSKEAAWEFLKYYLGVEAQTQLAESGSSLPVNKAAISALDTNVNPKNKKAFSEGVDQAGATTDENPVWNEWRTAAQPIYSDIFNQKLSPEEGMKKIQEKVQAVLDQNN</sequence>
<dbReference type="PANTHER" id="PTHR30061">
    <property type="entry name" value="MALTOSE-BINDING PERIPLASMIC PROTEIN"/>
    <property type="match status" value="1"/>
</dbReference>
<dbReference type="Gene3D" id="3.40.190.10">
    <property type="entry name" value="Periplasmic binding protein-like II"/>
    <property type="match status" value="1"/>
</dbReference>
<dbReference type="PROSITE" id="PS51257">
    <property type="entry name" value="PROKAR_LIPOPROTEIN"/>
    <property type="match status" value="1"/>
</dbReference>
<evidence type="ECO:0000256" key="1">
    <source>
        <dbReference type="ARBA" id="ARBA00008520"/>
    </source>
</evidence>
<evidence type="ECO:0000256" key="5">
    <source>
        <dbReference type="SAM" id="SignalP"/>
    </source>
</evidence>
<dbReference type="PANTHER" id="PTHR30061:SF50">
    <property type="entry name" value="MALTOSE_MALTODEXTRIN-BINDING PERIPLASMIC PROTEIN"/>
    <property type="match status" value="1"/>
</dbReference>
<dbReference type="CDD" id="cd13585">
    <property type="entry name" value="PBP2_TMBP_like"/>
    <property type="match status" value="1"/>
</dbReference>
<feature type="signal peptide" evidence="5">
    <location>
        <begin position="1"/>
        <end position="18"/>
    </location>
</feature>
<feature type="region of interest" description="Disordered" evidence="4">
    <location>
        <begin position="23"/>
        <end position="45"/>
    </location>
</feature>
<keyword evidence="7" id="KW-1185">Reference proteome</keyword>